<dbReference type="CDD" id="cd07067">
    <property type="entry name" value="HP_PGM_like"/>
    <property type="match status" value="1"/>
</dbReference>
<dbReference type="EMBL" id="RFFL01000004">
    <property type="protein sequence ID" value="RMI01816.1"/>
    <property type="molecule type" value="Genomic_DNA"/>
</dbReference>
<dbReference type="Gene3D" id="3.40.50.1240">
    <property type="entry name" value="Phosphoglycerate mutase-like"/>
    <property type="match status" value="1"/>
</dbReference>
<name>A0ABX9V820_9GAMM</name>
<dbReference type="InterPro" id="IPR013078">
    <property type="entry name" value="His_Pase_superF_clade-1"/>
</dbReference>
<evidence type="ECO:0000313" key="1">
    <source>
        <dbReference type="EMBL" id="RMI01816.1"/>
    </source>
</evidence>
<comment type="caution">
    <text evidence="1">The sequence shown here is derived from an EMBL/GenBank/DDBJ whole genome shotgun (WGS) entry which is preliminary data.</text>
</comment>
<keyword evidence="2" id="KW-1185">Reference proteome</keyword>
<dbReference type="PANTHER" id="PTHR48100">
    <property type="entry name" value="BROAD-SPECIFICITY PHOSPHATASE YOR283W-RELATED"/>
    <property type="match status" value="1"/>
</dbReference>
<reference evidence="1 2" key="1">
    <citation type="submission" date="2018-10" db="EMBL/GenBank/DDBJ databases">
        <title>Pseudomonas sp. GL14 genome.</title>
        <authorList>
            <person name="Peng J."/>
            <person name="Liu Z.-P."/>
        </authorList>
    </citation>
    <scope>NUCLEOTIDE SEQUENCE [LARGE SCALE GENOMIC DNA]</scope>
    <source>
        <strain evidence="1 2">GL14</strain>
    </source>
</reference>
<protein>
    <submittedName>
        <fullName evidence="1">Alpha-ribazole phosphatase</fullName>
    </submittedName>
</protein>
<accession>A0ABX9V820</accession>
<dbReference type="PANTHER" id="PTHR48100:SF1">
    <property type="entry name" value="HISTIDINE PHOSPHATASE FAMILY PROTEIN-RELATED"/>
    <property type="match status" value="1"/>
</dbReference>
<organism evidence="1 2">
    <name type="scientific">Stutzerimonas nitrititolerans</name>
    <dbReference type="NCBI Taxonomy" id="2482751"/>
    <lineage>
        <taxon>Bacteria</taxon>
        <taxon>Pseudomonadati</taxon>
        <taxon>Pseudomonadota</taxon>
        <taxon>Gammaproteobacteria</taxon>
        <taxon>Pseudomonadales</taxon>
        <taxon>Pseudomonadaceae</taxon>
        <taxon>Stutzerimonas</taxon>
    </lineage>
</organism>
<dbReference type="SUPFAM" id="SSF53254">
    <property type="entry name" value="Phosphoglycerate mutase-like"/>
    <property type="match status" value="1"/>
</dbReference>
<evidence type="ECO:0000313" key="2">
    <source>
        <dbReference type="Proteomes" id="UP000269134"/>
    </source>
</evidence>
<dbReference type="Pfam" id="PF00300">
    <property type="entry name" value="His_Phos_1"/>
    <property type="match status" value="1"/>
</dbReference>
<proteinExistence type="predicted"/>
<gene>
    <name evidence="1" type="ORF">EA795_06175</name>
</gene>
<dbReference type="Proteomes" id="UP000269134">
    <property type="component" value="Unassembled WGS sequence"/>
</dbReference>
<sequence length="208" mass="23114">MVRSLAAQVDRWFHRRLPGRAATAERADLPAGSPGAVPLCLIRHTRVAAPAGLCYGQLDVPLADTFAEETQAVRETLAHQFPAGLPPIWSSPSLRCRSLAEALDAPFRLDPRLRELNFGDWEGRTWVELDSPEARHWGDNWQTAAPPQGESLPELLQRLRNFLAEIDSRDALLITHAGPIRALHHLLLGEALEMAFRRPVGYGELLCL</sequence>
<dbReference type="InterPro" id="IPR029033">
    <property type="entry name" value="His_PPase_superfam"/>
</dbReference>
<dbReference type="SMART" id="SM00855">
    <property type="entry name" value="PGAM"/>
    <property type="match status" value="1"/>
</dbReference>
<dbReference type="InterPro" id="IPR050275">
    <property type="entry name" value="PGM_Phosphatase"/>
</dbReference>